<organism evidence="1 2">
    <name type="scientific">Prorocentrum cordatum</name>
    <dbReference type="NCBI Taxonomy" id="2364126"/>
    <lineage>
        <taxon>Eukaryota</taxon>
        <taxon>Sar</taxon>
        <taxon>Alveolata</taxon>
        <taxon>Dinophyceae</taxon>
        <taxon>Prorocentrales</taxon>
        <taxon>Prorocentraceae</taxon>
        <taxon>Prorocentrum</taxon>
    </lineage>
</organism>
<dbReference type="EMBL" id="CAUYUJ010006780">
    <property type="protein sequence ID" value="CAK0818671.1"/>
    <property type="molecule type" value="Genomic_DNA"/>
</dbReference>
<sequence>MKFLTTCQSVLDLGSGTAHSFKAVGFFSLCARIRFTVYGLASPLLEVAHIAHPFKILLLKLLEYPGMLLGALQGRDIFYSARERRERRLQLAGGDAFSAAPGRSRFDGGSQFGSSIEPSAGRIIATPITISGIPPNDIVEGGRRGEEEGEAKVKFY</sequence>
<gene>
    <name evidence="1" type="ORF">PCOR1329_LOCUS20847</name>
</gene>
<keyword evidence="2" id="KW-1185">Reference proteome</keyword>
<protein>
    <submittedName>
        <fullName evidence="1">Uncharacterized protein</fullName>
    </submittedName>
</protein>
<dbReference type="Proteomes" id="UP001189429">
    <property type="component" value="Unassembled WGS sequence"/>
</dbReference>
<reference evidence="1" key="1">
    <citation type="submission" date="2023-10" db="EMBL/GenBank/DDBJ databases">
        <authorList>
            <person name="Chen Y."/>
            <person name="Shah S."/>
            <person name="Dougan E. K."/>
            <person name="Thang M."/>
            <person name="Chan C."/>
        </authorList>
    </citation>
    <scope>NUCLEOTIDE SEQUENCE [LARGE SCALE GENOMIC DNA]</scope>
</reference>
<proteinExistence type="predicted"/>
<name>A0ABN9RHW4_9DINO</name>
<evidence type="ECO:0000313" key="2">
    <source>
        <dbReference type="Proteomes" id="UP001189429"/>
    </source>
</evidence>
<evidence type="ECO:0000313" key="1">
    <source>
        <dbReference type="EMBL" id="CAK0818671.1"/>
    </source>
</evidence>
<comment type="caution">
    <text evidence="1">The sequence shown here is derived from an EMBL/GenBank/DDBJ whole genome shotgun (WGS) entry which is preliminary data.</text>
</comment>
<accession>A0ABN9RHW4</accession>